<protein>
    <submittedName>
        <fullName evidence="1">Uncharacterized protein</fullName>
    </submittedName>
</protein>
<proteinExistence type="predicted"/>
<dbReference type="OrthoDB" id="9128579at2"/>
<dbReference type="AlphaFoldDB" id="A0A4Q7W193"/>
<organism evidence="1 2">
    <name type="scientific">Rivibacter subsaxonicus</name>
    <dbReference type="NCBI Taxonomy" id="457575"/>
    <lineage>
        <taxon>Bacteria</taxon>
        <taxon>Pseudomonadati</taxon>
        <taxon>Pseudomonadota</taxon>
        <taxon>Betaproteobacteria</taxon>
        <taxon>Burkholderiales</taxon>
        <taxon>Rivibacter</taxon>
    </lineage>
</organism>
<dbReference type="InterPro" id="IPR046708">
    <property type="entry name" value="DUF6781"/>
</dbReference>
<gene>
    <name evidence="1" type="ORF">EV670_1022</name>
</gene>
<evidence type="ECO:0000313" key="2">
    <source>
        <dbReference type="Proteomes" id="UP000293671"/>
    </source>
</evidence>
<name>A0A4Q7W193_9BURK</name>
<keyword evidence="2" id="KW-1185">Reference proteome</keyword>
<dbReference type="EMBL" id="SHKP01000004">
    <property type="protein sequence ID" value="RZU02991.1"/>
    <property type="molecule type" value="Genomic_DNA"/>
</dbReference>
<dbReference type="RefSeq" id="WP_130430702.1">
    <property type="nucleotide sequence ID" value="NZ_SHKP01000004.1"/>
</dbReference>
<dbReference type="Pfam" id="PF20572">
    <property type="entry name" value="DUF6781"/>
    <property type="match status" value="1"/>
</dbReference>
<accession>A0A4Q7W193</accession>
<comment type="caution">
    <text evidence="1">The sequence shown here is derived from an EMBL/GenBank/DDBJ whole genome shotgun (WGS) entry which is preliminary data.</text>
</comment>
<dbReference type="Proteomes" id="UP000293671">
    <property type="component" value="Unassembled WGS sequence"/>
</dbReference>
<evidence type="ECO:0000313" key="1">
    <source>
        <dbReference type="EMBL" id="RZU02991.1"/>
    </source>
</evidence>
<sequence length="230" mass="23909">MATRTGIDQNALIEMFSQASAKQGEALRQAVSQATLGALQGRELSLANIRSVLKSVTQAASIGAEQHGGRPAEVEAMLGAAVSGMDAALLQAVEANRRALQQFVDQGVGLQSERLQGALADLEKMESTFFGSVAKAAQSSGGSLQGPWQQVLESMKLKGSDTGMQASATVEQLMAQTQSGLRDSRAMGLRAAQAMMDSYAALVSGVLIGMSEGLQKGAPAPTAESKGRRR</sequence>
<reference evidence="1 2" key="1">
    <citation type="submission" date="2019-02" db="EMBL/GenBank/DDBJ databases">
        <title>Genomic Encyclopedia of Type Strains, Phase IV (KMG-IV): sequencing the most valuable type-strain genomes for metagenomic binning, comparative biology and taxonomic classification.</title>
        <authorList>
            <person name="Goeker M."/>
        </authorList>
    </citation>
    <scope>NUCLEOTIDE SEQUENCE [LARGE SCALE GENOMIC DNA]</scope>
    <source>
        <strain evidence="1 2">DSM 19570</strain>
    </source>
</reference>